<evidence type="ECO:0000256" key="1">
    <source>
        <dbReference type="SAM" id="MobiDB-lite"/>
    </source>
</evidence>
<dbReference type="Proteomes" id="UP000219564">
    <property type="component" value="Unassembled WGS sequence"/>
</dbReference>
<evidence type="ECO:0000313" key="2">
    <source>
        <dbReference type="EMBL" id="SOB54338.1"/>
    </source>
</evidence>
<proteinExistence type="predicted"/>
<feature type="region of interest" description="Disordered" evidence="1">
    <location>
        <begin position="1"/>
        <end position="35"/>
    </location>
</feature>
<name>A0AAX2HD64_9PSED</name>
<protein>
    <submittedName>
        <fullName evidence="2">Uncharacterized protein</fullName>
    </submittedName>
</protein>
<gene>
    <name evidence="2" type="ORF">PLUA15_500006</name>
</gene>
<dbReference type="RefSeq" id="WP_097192634.1">
    <property type="nucleotide sequence ID" value="NZ_OBKZ01000046.1"/>
</dbReference>
<evidence type="ECO:0000313" key="3">
    <source>
        <dbReference type="Proteomes" id="UP000219564"/>
    </source>
</evidence>
<organism evidence="2 3">
    <name type="scientific">Pseudomonas lundensis</name>
    <dbReference type="NCBI Taxonomy" id="86185"/>
    <lineage>
        <taxon>Bacteria</taxon>
        <taxon>Pseudomonadati</taxon>
        <taxon>Pseudomonadota</taxon>
        <taxon>Gammaproteobacteria</taxon>
        <taxon>Pseudomonadales</taxon>
        <taxon>Pseudomonadaceae</taxon>
        <taxon>Pseudomonas</taxon>
    </lineage>
</organism>
<dbReference type="AlphaFoldDB" id="A0AAX2HD64"/>
<accession>A0AAX2HD64</accession>
<reference evidence="2 3" key="1">
    <citation type="submission" date="2017-08" db="EMBL/GenBank/DDBJ databases">
        <authorList>
            <person name="Chaillou S."/>
        </authorList>
    </citation>
    <scope>NUCLEOTIDE SEQUENCE [LARGE SCALE GENOMIC DNA]</scope>
    <source>
        <strain evidence="2 3">MFPA15A1205</strain>
    </source>
</reference>
<dbReference type="EMBL" id="OBKZ01000046">
    <property type="protein sequence ID" value="SOB54338.1"/>
    <property type="molecule type" value="Genomic_DNA"/>
</dbReference>
<sequence length="135" mass="14744">MKSEKGTNVSKKDLKEKAHYTPPSTTTLPAPQVPESDASVLHYSDGVGYYAVHIGTSALVADAILELIVQLYRQQNNGGNTWFYEHTVTAEEASAQKVVINIHRAILNPKNYETVTLSYEVSGLTSSGVTFTLDD</sequence>
<feature type="compositionally biased region" description="Basic and acidic residues" evidence="1">
    <location>
        <begin position="1"/>
        <end position="19"/>
    </location>
</feature>
<comment type="caution">
    <text evidence="2">The sequence shown here is derived from an EMBL/GenBank/DDBJ whole genome shotgun (WGS) entry which is preliminary data.</text>
</comment>